<keyword evidence="1" id="KW-0472">Membrane</keyword>
<dbReference type="EMBL" id="JBCGBO010000006">
    <property type="protein sequence ID" value="KAK9192563.1"/>
    <property type="molecule type" value="Genomic_DNA"/>
</dbReference>
<keyword evidence="1" id="KW-0812">Transmembrane</keyword>
<organism evidence="2 3">
    <name type="scientific">Citrus x changshan-huyou</name>
    <dbReference type="NCBI Taxonomy" id="2935761"/>
    <lineage>
        <taxon>Eukaryota</taxon>
        <taxon>Viridiplantae</taxon>
        <taxon>Streptophyta</taxon>
        <taxon>Embryophyta</taxon>
        <taxon>Tracheophyta</taxon>
        <taxon>Spermatophyta</taxon>
        <taxon>Magnoliopsida</taxon>
        <taxon>eudicotyledons</taxon>
        <taxon>Gunneridae</taxon>
        <taxon>Pentapetalae</taxon>
        <taxon>rosids</taxon>
        <taxon>malvids</taxon>
        <taxon>Sapindales</taxon>
        <taxon>Rutaceae</taxon>
        <taxon>Aurantioideae</taxon>
        <taxon>Citrus</taxon>
    </lineage>
</organism>
<sequence>MSSVNNWLDQFFFLSLMLRVQLVAEFNKDSLRMLLQLTFGVVAHGGGAKISIVYESLLDPFWEALFGPALVDEAARVVPFNDGLVITLFGSVSQSLAGYGLELLIIPLNSVFLMGITFL</sequence>
<evidence type="ECO:0000313" key="3">
    <source>
        <dbReference type="Proteomes" id="UP001428341"/>
    </source>
</evidence>
<comment type="caution">
    <text evidence="2">The sequence shown here is derived from an EMBL/GenBank/DDBJ whole genome shotgun (WGS) entry which is preliminary data.</text>
</comment>
<evidence type="ECO:0000313" key="2">
    <source>
        <dbReference type="EMBL" id="KAK9192563.1"/>
    </source>
</evidence>
<dbReference type="Proteomes" id="UP001428341">
    <property type="component" value="Unassembled WGS sequence"/>
</dbReference>
<keyword evidence="1" id="KW-1133">Transmembrane helix</keyword>
<accession>A0AAP0LYV1</accession>
<reference evidence="2 3" key="1">
    <citation type="submission" date="2024-05" db="EMBL/GenBank/DDBJ databases">
        <title>Haplotype-resolved chromosome-level genome assembly of Huyou (Citrus changshanensis).</title>
        <authorList>
            <person name="Miao C."/>
            <person name="Chen W."/>
            <person name="Wu Y."/>
            <person name="Wang L."/>
            <person name="Zhao S."/>
            <person name="Grierson D."/>
            <person name="Xu C."/>
            <person name="Chen K."/>
        </authorList>
    </citation>
    <scope>NUCLEOTIDE SEQUENCE [LARGE SCALE GENOMIC DNA]</scope>
    <source>
        <strain evidence="2">01-14</strain>
        <tissue evidence="2">Leaf</tissue>
    </source>
</reference>
<protein>
    <submittedName>
        <fullName evidence="2">Uncharacterized protein</fullName>
    </submittedName>
</protein>
<feature type="transmembrane region" description="Helical" evidence="1">
    <location>
        <begin position="96"/>
        <end position="118"/>
    </location>
</feature>
<name>A0AAP0LYV1_9ROSI</name>
<evidence type="ECO:0000256" key="1">
    <source>
        <dbReference type="SAM" id="Phobius"/>
    </source>
</evidence>
<proteinExistence type="predicted"/>
<gene>
    <name evidence="2" type="ORF">WN944_003256</name>
</gene>
<dbReference type="AlphaFoldDB" id="A0AAP0LYV1"/>
<keyword evidence="3" id="KW-1185">Reference proteome</keyword>